<proteinExistence type="inferred from homology"/>
<dbReference type="InterPro" id="IPR023346">
    <property type="entry name" value="Lysozyme-like_dom_sf"/>
</dbReference>
<organism evidence="6 7">
    <name type="scientific">Photobacterium sanctipauli</name>
    <dbReference type="NCBI Taxonomy" id="1342794"/>
    <lineage>
        <taxon>Bacteria</taxon>
        <taxon>Pseudomonadati</taxon>
        <taxon>Pseudomonadota</taxon>
        <taxon>Gammaproteobacteria</taxon>
        <taxon>Vibrionales</taxon>
        <taxon>Vibrionaceae</taxon>
        <taxon>Photobacterium</taxon>
    </lineage>
</organism>
<dbReference type="CDD" id="cd01009">
    <property type="entry name" value="PBP2_YfhD_N"/>
    <property type="match status" value="1"/>
</dbReference>
<dbReference type="Gene3D" id="1.10.530.10">
    <property type="match status" value="1"/>
</dbReference>
<keyword evidence="3" id="KW-0732">Signal</keyword>
<evidence type="ECO:0000256" key="2">
    <source>
        <dbReference type="ARBA" id="ARBA00010333"/>
    </source>
</evidence>
<keyword evidence="7" id="KW-1185">Reference proteome</keyword>
<dbReference type="InterPro" id="IPR008258">
    <property type="entry name" value="Transglycosylase_SLT_dom_1"/>
</dbReference>
<dbReference type="GO" id="GO:0009279">
    <property type="term" value="C:cell outer membrane"/>
    <property type="evidence" value="ECO:0007669"/>
    <property type="project" value="UniProtKB-SubCell"/>
</dbReference>
<evidence type="ECO:0000256" key="4">
    <source>
        <dbReference type="ARBA" id="ARBA00023237"/>
    </source>
</evidence>
<protein>
    <submittedName>
        <fullName evidence="6">Lytic transglycosylase F</fullName>
    </submittedName>
</protein>
<dbReference type="Gene3D" id="3.40.190.10">
    <property type="entry name" value="Periplasmic binding protein-like II"/>
    <property type="match status" value="2"/>
</dbReference>
<keyword evidence="4" id="KW-0998">Cell outer membrane</keyword>
<dbReference type="PANTHER" id="PTHR35936">
    <property type="entry name" value="MEMBRANE-BOUND LYTIC MUREIN TRANSGLYCOSYLASE F"/>
    <property type="match status" value="1"/>
</dbReference>
<comment type="subcellular location">
    <subcellularLocation>
        <location evidence="1">Cell outer membrane</location>
        <topology evidence="1">Peripheral membrane protein</topology>
    </subcellularLocation>
</comment>
<comment type="similarity">
    <text evidence="2">Belongs to the bacterial solute-binding protein 3 family.</text>
</comment>
<keyword evidence="4" id="KW-0472">Membrane</keyword>
<dbReference type="OrthoDB" id="9815002at2"/>
<dbReference type="CDD" id="cd13403">
    <property type="entry name" value="MLTF-like"/>
    <property type="match status" value="1"/>
</dbReference>
<evidence type="ECO:0000256" key="3">
    <source>
        <dbReference type="ARBA" id="ARBA00022729"/>
    </source>
</evidence>
<dbReference type="SUPFAM" id="SSF53955">
    <property type="entry name" value="Lysozyme-like"/>
    <property type="match status" value="1"/>
</dbReference>
<dbReference type="Pfam" id="PF01464">
    <property type="entry name" value="SLT"/>
    <property type="match status" value="1"/>
</dbReference>
<dbReference type="SMART" id="SM00062">
    <property type="entry name" value="PBPb"/>
    <property type="match status" value="1"/>
</dbReference>
<evidence type="ECO:0000256" key="1">
    <source>
        <dbReference type="ARBA" id="ARBA00004339"/>
    </source>
</evidence>
<evidence type="ECO:0000313" key="6">
    <source>
        <dbReference type="EMBL" id="PSW21902.1"/>
    </source>
</evidence>
<sequence>MRTIWFFMLIIGIGFSSLAPAFEVSPIPQDKYTGDLPTLTEKKVIRVLVAADLGFYYLDRGQPKGMISEMLLLFEKHILLETQQRHRLQIIPVHRDQLFPALIAGVGDIAAANLTITKRRKKHVDFSTPILTDINELLITHTTRNPITKLSDLSEKSVWVRASSSYYQSIRKINKRLTDKGLEPMFVHFLEETLQDYELLQMIQDGLIPMTVLDSHKAEFWDLVTDDLQIHYDYPIRKNASIGWSYRKDSPKLGELINSFIKENRRGTLNGNVIFNRYLNSKVWFKKVVSTKNIEKFKSLEERFIRYSNMYDMNWLIIAAQAFQESQFDQSKRSHAGAVGIMQVLPQTAREPYINISNIQNIDNNIHAGVKYMDFIREQYIADDETDEINQLYFALASYNAGPNRIRRLRKVAEERGFDPTKWFNNVEVVVREEVGLEPITYVGNINRYYTIYKQIFSLQNAAGQRTASREHLRFMLRR</sequence>
<dbReference type="Pfam" id="PF00497">
    <property type="entry name" value="SBP_bac_3"/>
    <property type="match status" value="1"/>
</dbReference>
<dbReference type="InterPro" id="IPR001638">
    <property type="entry name" value="Solute-binding_3/MltF_N"/>
</dbReference>
<dbReference type="SUPFAM" id="SSF53850">
    <property type="entry name" value="Periplasmic binding protein-like II"/>
    <property type="match status" value="1"/>
</dbReference>
<feature type="domain" description="Solute-binding protein family 3/N-terminal" evidence="5">
    <location>
        <begin position="44"/>
        <end position="282"/>
    </location>
</feature>
<dbReference type="RefSeq" id="WP_036823487.1">
    <property type="nucleotide sequence ID" value="NZ_JGVO01000468.1"/>
</dbReference>
<comment type="caution">
    <text evidence="6">The sequence shown here is derived from an EMBL/GenBank/DDBJ whole genome shotgun (WGS) entry which is preliminary data.</text>
</comment>
<dbReference type="EMBL" id="PYMA01000001">
    <property type="protein sequence ID" value="PSW21902.1"/>
    <property type="molecule type" value="Genomic_DNA"/>
</dbReference>
<dbReference type="Proteomes" id="UP000241771">
    <property type="component" value="Unassembled WGS sequence"/>
</dbReference>
<accession>A0A2T3P097</accession>
<evidence type="ECO:0000313" key="7">
    <source>
        <dbReference type="Proteomes" id="UP000241771"/>
    </source>
</evidence>
<gene>
    <name evidence="6" type="ORF">C9I98_01145</name>
</gene>
<dbReference type="AlphaFoldDB" id="A0A2T3P097"/>
<reference evidence="6 7" key="1">
    <citation type="submission" date="2018-01" db="EMBL/GenBank/DDBJ databases">
        <title>Whole genome sequencing of Histamine producing bacteria.</title>
        <authorList>
            <person name="Butler K."/>
        </authorList>
    </citation>
    <scope>NUCLEOTIDE SEQUENCE [LARGE SCALE GENOMIC DNA]</scope>
    <source>
        <strain evidence="6 7">DSM 100436</strain>
    </source>
</reference>
<name>A0A2T3P097_9GAMM</name>
<evidence type="ECO:0000259" key="5">
    <source>
        <dbReference type="SMART" id="SM00062"/>
    </source>
</evidence>